<feature type="domain" description="Tyr recombinase" evidence="5">
    <location>
        <begin position="262"/>
        <end position="454"/>
    </location>
</feature>
<evidence type="ECO:0000256" key="1">
    <source>
        <dbReference type="ARBA" id="ARBA00008857"/>
    </source>
</evidence>
<reference evidence="6 7" key="1">
    <citation type="submission" date="2017-01" db="EMBL/GenBank/DDBJ databases">
        <title>Genome sequencing of Rhodoferax fermentans JCM 7819.</title>
        <authorList>
            <person name="Kim Y.J."/>
            <person name="Farh M.E.-A."/>
            <person name="Yang D.-C."/>
        </authorList>
    </citation>
    <scope>NUCLEOTIDE SEQUENCE [LARGE SCALE GENOMIC DNA]</scope>
    <source>
        <strain evidence="6 7">JCM 7819</strain>
    </source>
</reference>
<dbReference type="PANTHER" id="PTHR30629">
    <property type="entry name" value="PROPHAGE INTEGRASE"/>
    <property type="match status" value="1"/>
</dbReference>
<dbReference type="SUPFAM" id="SSF56349">
    <property type="entry name" value="DNA breaking-rejoining enzymes"/>
    <property type="match status" value="1"/>
</dbReference>
<dbReference type="GO" id="GO:0003677">
    <property type="term" value="F:DNA binding"/>
    <property type="evidence" value="ECO:0007669"/>
    <property type="project" value="UniProtKB-KW"/>
</dbReference>
<dbReference type="InterPro" id="IPR050808">
    <property type="entry name" value="Phage_Integrase"/>
</dbReference>
<evidence type="ECO:0000256" key="3">
    <source>
        <dbReference type="ARBA" id="ARBA00023125"/>
    </source>
</evidence>
<dbReference type="InterPro" id="IPR002104">
    <property type="entry name" value="Integrase_catalytic"/>
</dbReference>
<dbReference type="AlphaFoldDB" id="A0A1T1AWJ3"/>
<dbReference type="PROSITE" id="PS51898">
    <property type="entry name" value="TYR_RECOMBINASE"/>
    <property type="match status" value="1"/>
</dbReference>
<sequence>MRMTFGPLLVKLKHAHRRDPKDPNSSIVYQRGVPSDLRDRYHSKTHHHDLKTSDIAKAAPMVEAWNRHYEAEWAGLRAAPESSPQALKVHTAAFLKEWGLTPGDTDSPASEAFFDSVENKRWRHSGNDEDKYENAELSDFLPPVEAAAFKALTGKQRDTLTDALELHLKIHPKLDNAKFVTYQRRAFAALVAVTGDKPISEFKRADARAYMNAALLTAKTTTVRRLMGAMSAVFATYIKENDLATPNPFAELPIPREGHDAIRRHSFTRPELATLEIACRAQDDPMRWILALLLGTGARLAEVVGLPLEDIHLDHVYPHVVFQVHPWRDIKGANGIRGKKDRTVPLIGVALWAAQRIKGAAVNGQAFAFPQYTNGTECRATSASGALNGWLKRLPLPHTCHELRHTMKDLLRAVQCPKDISDEITGHGTKDTGDGYGDWKHFPVWSEWLTKALQHSEKTDAPTHAQE</sequence>
<evidence type="ECO:0000256" key="2">
    <source>
        <dbReference type="ARBA" id="ARBA00022908"/>
    </source>
</evidence>
<comment type="caution">
    <text evidence="6">The sequence shown here is derived from an EMBL/GenBank/DDBJ whole genome shotgun (WGS) entry which is preliminary data.</text>
</comment>
<accession>A0A1T1AWJ3</accession>
<dbReference type="InterPro" id="IPR013762">
    <property type="entry name" value="Integrase-like_cat_sf"/>
</dbReference>
<dbReference type="Pfam" id="PF20172">
    <property type="entry name" value="DUF6538"/>
    <property type="match status" value="1"/>
</dbReference>
<dbReference type="Gene3D" id="1.10.443.10">
    <property type="entry name" value="Intergrase catalytic core"/>
    <property type="match status" value="1"/>
</dbReference>
<keyword evidence="2" id="KW-0229">DNA integration</keyword>
<dbReference type="STRING" id="28066.RF819_18680"/>
<dbReference type="EMBL" id="MTJN01000002">
    <property type="protein sequence ID" value="OOV08451.1"/>
    <property type="molecule type" value="Genomic_DNA"/>
</dbReference>
<keyword evidence="4" id="KW-0233">DNA recombination</keyword>
<dbReference type="Pfam" id="PF00589">
    <property type="entry name" value="Phage_integrase"/>
    <property type="match status" value="1"/>
</dbReference>
<keyword evidence="3" id="KW-0238">DNA-binding</keyword>
<organism evidence="6 7">
    <name type="scientific">Rhodoferax fermentans</name>
    <dbReference type="NCBI Taxonomy" id="28066"/>
    <lineage>
        <taxon>Bacteria</taxon>
        <taxon>Pseudomonadati</taxon>
        <taxon>Pseudomonadota</taxon>
        <taxon>Betaproteobacteria</taxon>
        <taxon>Burkholderiales</taxon>
        <taxon>Comamonadaceae</taxon>
        <taxon>Rhodoferax</taxon>
    </lineage>
</organism>
<evidence type="ECO:0000313" key="7">
    <source>
        <dbReference type="Proteomes" id="UP000190750"/>
    </source>
</evidence>
<gene>
    <name evidence="6" type="ORF">RF819_18680</name>
</gene>
<dbReference type="GO" id="GO:0006310">
    <property type="term" value="P:DNA recombination"/>
    <property type="evidence" value="ECO:0007669"/>
    <property type="project" value="UniProtKB-KW"/>
</dbReference>
<evidence type="ECO:0000256" key="4">
    <source>
        <dbReference type="ARBA" id="ARBA00023172"/>
    </source>
</evidence>
<keyword evidence="7" id="KW-1185">Reference proteome</keyword>
<evidence type="ECO:0000259" key="5">
    <source>
        <dbReference type="PROSITE" id="PS51898"/>
    </source>
</evidence>
<comment type="similarity">
    <text evidence="1">Belongs to the 'phage' integrase family.</text>
</comment>
<dbReference type="Proteomes" id="UP000190750">
    <property type="component" value="Unassembled WGS sequence"/>
</dbReference>
<dbReference type="Gene3D" id="1.10.150.130">
    <property type="match status" value="1"/>
</dbReference>
<evidence type="ECO:0000313" key="6">
    <source>
        <dbReference type="EMBL" id="OOV08451.1"/>
    </source>
</evidence>
<protein>
    <recommendedName>
        <fullName evidence="5">Tyr recombinase domain-containing protein</fullName>
    </recommendedName>
</protein>
<dbReference type="InterPro" id="IPR046668">
    <property type="entry name" value="DUF6538"/>
</dbReference>
<dbReference type="InterPro" id="IPR011010">
    <property type="entry name" value="DNA_brk_join_enz"/>
</dbReference>
<proteinExistence type="inferred from homology"/>
<dbReference type="GO" id="GO:0015074">
    <property type="term" value="P:DNA integration"/>
    <property type="evidence" value="ECO:0007669"/>
    <property type="project" value="UniProtKB-KW"/>
</dbReference>
<name>A0A1T1AWJ3_RHOFE</name>
<dbReference type="PANTHER" id="PTHR30629:SF2">
    <property type="entry name" value="PROPHAGE INTEGRASE INTS-RELATED"/>
    <property type="match status" value="1"/>
</dbReference>
<dbReference type="InterPro" id="IPR010998">
    <property type="entry name" value="Integrase_recombinase_N"/>
</dbReference>